<dbReference type="EMBL" id="QXGD01001477">
    <property type="protein sequence ID" value="KAE9205297.1"/>
    <property type="molecule type" value="Genomic_DNA"/>
</dbReference>
<comment type="caution">
    <text evidence="2">The sequence shown here is derived from an EMBL/GenBank/DDBJ whole genome shotgun (WGS) entry which is preliminary data.</text>
</comment>
<proteinExistence type="predicted"/>
<gene>
    <name evidence="2" type="ORF">PF002_g20371</name>
    <name evidence="1" type="ORF">PF009_g19319</name>
</gene>
<dbReference type="EMBL" id="QXGF01001357">
    <property type="protein sequence ID" value="KAE8930595.1"/>
    <property type="molecule type" value="Genomic_DNA"/>
</dbReference>
<dbReference type="Proteomes" id="UP000429523">
    <property type="component" value="Unassembled WGS sequence"/>
</dbReference>
<dbReference type="AlphaFoldDB" id="A0A6A3XMN8"/>
<dbReference type="Proteomes" id="UP000440367">
    <property type="component" value="Unassembled WGS sequence"/>
</dbReference>
<evidence type="ECO:0000313" key="4">
    <source>
        <dbReference type="Proteomes" id="UP000440367"/>
    </source>
</evidence>
<protein>
    <recommendedName>
        <fullName evidence="5">JmjC domain-containing protein</fullName>
    </recommendedName>
</protein>
<accession>A0A6A3XMN8</accession>
<sequence>MSESDSLIRDLRLLVSSGDFSEKHYKLPRVYKKIPESKDRHVFGGFSWNTAISSDAPALLFRNACNDVAGFRGKARIPDDVDHLLQALSTDSIVQFIHDGVHESWDKGKPSPPDQFAVPEPEGYYSKIKFKSDKVFTYKTEYWLQAGNRESPVHMDHGRVVSYLPPCAKNCFKVWVFFAQEPTEMFKWRNKEDSFNRMLDAATTGVLIQRPGDVIYLNNLVHHSVLLGFVPDTAEEDKWGGIFGDVIERAADRIDSYKYATTAASGSRRGSKDAWRSLLSAYCAMDGVDWDSEDFDDIKESLMASLELPKEAEKSSKMANAKWDKRRKMMDRMEKVRALKKSKQA</sequence>
<name>A0A6A3XMN8_9STRA</name>
<evidence type="ECO:0000313" key="2">
    <source>
        <dbReference type="EMBL" id="KAE9205297.1"/>
    </source>
</evidence>
<evidence type="ECO:0000313" key="1">
    <source>
        <dbReference type="EMBL" id="KAE8930595.1"/>
    </source>
</evidence>
<evidence type="ECO:0000313" key="3">
    <source>
        <dbReference type="Proteomes" id="UP000429523"/>
    </source>
</evidence>
<organism evidence="2 4">
    <name type="scientific">Phytophthora fragariae</name>
    <dbReference type="NCBI Taxonomy" id="53985"/>
    <lineage>
        <taxon>Eukaryota</taxon>
        <taxon>Sar</taxon>
        <taxon>Stramenopiles</taxon>
        <taxon>Oomycota</taxon>
        <taxon>Peronosporomycetes</taxon>
        <taxon>Peronosporales</taxon>
        <taxon>Peronosporaceae</taxon>
        <taxon>Phytophthora</taxon>
    </lineage>
</organism>
<reference evidence="3 4" key="1">
    <citation type="submission" date="2018-08" db="EMBL/GenBank/DDBJ databases">
        <title>Genomic investigation of the strawberry pathogen Phytophthora fragariae indicates pathogenicity is determined by transcriptional variation in three key races.</title>
        <authorList>
            <person name="Adams T.M."/>
            <person name="Armitage A.D."/>
            <person name="Sobczyk M.K."/>
            <person name="Bates H.J."/>
            <person name="Dunwell J.M."/>
            <person name="Nellist C.F."/>
            <person name="Harrison R.J."/>
        </authorList>
    </citation>
    <scope>NUCLEOTIDE SEQUENCE [LARGE SCALE GENOMIC DNA]</scope>
    <source>
        <strain evidence="2 4">BC-1</strain>
        <strain evidence="1 3">NOV-9</strain>
    </source>
</reference>
<evidence type="ECO:0008006" key="5">
    <source>
        <dbReference type="Google" id="ProtNLM"/>
    </source>
</evidence>